<feature type="region of interest" description="Disordered" evidence="1">
    <location>
        <begin position="1"/>
        <end position="115"/>
    </location>
</feature>
<dbReference type="InterPro" id="IPR021327">
    <property type="entry name" value="DUF2934"/>
</dbReference>
<dbReference type="AlphaFoldDB" id="A0A838LA29"/>
<dbReference type="EMBL" id="JACEIB010000006">
    <property type="protein sequence ID" value="MBA2934358.1"/>
    <property type="molecule type" value="Genomic_DNA"/>
</dbReference>
<feature type="compositionally biased region" description="Basic and acidic residues" evidence="1">
    <location>
        <begin position="97"/>
        <end position="108"/>
    </location>
</feature>
<evidence type="ECO:0000313" key="2">
    <source>
        <dbReference type="EMBL" id="MBA2934358.1"/>
    </source>
</evidence>
<reference evidence="2 3" key="1">
    <citation type="submission" date="2020-07" db="EMBL/GenBank/DDBJ databases">
        <authorList>
            <person name="Sun Q."/>
        </authorList>
    </citation>
    <scope>NUCLEOTIDE SEQUENCE [LARGE SCALE GENOMIC DNA]</scope>
    <source>
        <strain evidence="2 3">CGMCC 1.13654</strain>
    </source>
</reference>
<protein>
    <submittedName>
        <fullName evidence="2">DUF2934 domain-containing protein</fullName>
    </submittedName>
</protein>
<comment type="caution">
    <text evidence="2">The sequence shown here is derived from an EMBL/GenBank/DDBJ whole genome shotgun (WGS) entry which is preliminary data.</text>
</comment>
<accession>A0A838LA29</accession>
<evidence type="ECO:0000313" key="3">
    <source>
        <dbReference type="Proteomes" id="UP000570166"/>
    </source>
</evidence>
<name>A0A838LA29_9SPHN</name>
<proteinExistence type="predicted"/>
<dbReference type="RefSeq" id="WP_160365847.1">
    <property type="nucleotide sequence ID" value="NZ_JACEIB010000006.1"/>
</dbReference>
<dbReference type="Pfam" id="PF11154">
    <property type="entry name" value="DUF2934"/>
    <property type="match status" value="1"/>
</dbReference>
<organism evidence="2 3">
    <name type="scientific">Sphingomonas chungangi</name>
    <dbReference type="NCBI Taxonomy" id="2683589"/>
    <lineage>
        <taxon>Bacteria</taxon>
        <taxon>Pseudomonadati</taxon>
        <taxon>Pseudomonadota</taxon>
        <taxon>Alphaproteobacteria</taxon>
        <taxon>Sphingomonadales</taxon>
        <taxon>Sphingomonadaceae</taxon>
        <taxon>Sphingomonas</taxon>
    </lineage>
</organism>
<keyword evidence="3" id="KW-1185">Reference proteome</keyword>
<feature type="compositionally biased region" description="Basic and acidic residues" evidence="1">
    <location>
        <begin position="63"/>
        <end position="73"/>
    </location>
</feature>
<feature type="compositionally biased region" description="Basic and acidic residues" evidence="1">
    <location>
        <begin position="1"/>
        <end position="29"/>
    </location>
</feature>
<gene>
    <name evidence="2" type="ORF">HZF05_09630</name>
</gene>
<evidence type="ECO:0000256" key="1">
    <source>
        <dbReference type="SAM" id="MobiDB-lite"/>
    </source>
</evidence>
<dbReference type="Proteomes" id="UP000570166">
    <property type="component" value="Unassembled WGS sequence"/>
</dbReference>
<sequence>MTDDREHQIRERAHAKWEKEGRPEGRALDHWLNAESETEGRRGRSSSIAHPDDVDDAAGPSHGNKDFGGHDAEAEGSAESGVGGQHFEPGASPKQAPSDKPEVGEERVSTGQPKR</sequence>